<dbReference type="SMART" id="SM00408">
    <property type="entry name" value="IGc2"/>
    <property type="match status" value="2"/>
</dbReference>
<dbReference type="Ensembl" id="ENSGAGT00000015995.1">
    <property type="protein sequence ID" value="ENSGAGP00000013975.1"/>
    <property type="gene ID" value="ENSGAGG00000010641.1"/>
</dbReference>
<dbReference type="FunFam" id="2.60.40.10:FF:000022">
    <property type="entry name" value="Cardiac titin"/>
    <property type="match status" value="2"/>
</dbReference>
<dbReference type="Pfam" id="PF07679">
    <property type="entry name" value="I-set"/>
    <property type="match status" value="2"/>
</dbReference>
<evidence type="ECO:0000313" key="4">
    <source>
        <dbReference type="Proteomes" id="UP000291020"/>
    </source>
</evidence>
<proteinExistence type="predicted"/>
<dbReference type="PROSITE" id="PS50835">
    <property type="entry name" value="IG_LIKE"/>
    <property type="match status" value="2"/>
</dbReference>
<reference evidence="4" key="1">
    <citation type="journal article" date="2017" name="PLoS ONE">
        <title>The Agassiz's desert tortoise genome provides a resource for the conservation of a threatened species.</title>
        <authorList>
            <person name="Tollis M."/>
            <person name="DeNardo D.F."/>
            <person name="Cornelius J.A."/>
            <person name="Dolby G.A."/>
            <person name="Edwards T."/>
            <person name="Henen B.T."/>
            <person name="Karl A.E."/>
            <person name="Murphy R.W."/>
            <person name="Kusumi K."/>
        </authorList>
    </citation>
    <scope>NUCLEOTIDE SEQUENCE [LARGE SCALE GENOMIC DNA]</scope>
</reference>
<protein>
    <recommendedName>
        <fullName evidence="2">Ig-like domain-containing protein</fullName>
    </recommendedName>
</protein>
<feature type="transmembrane region" description="Helical" evidence="1">
    <location>
        <begin position="258"/>
        <end position="277"/>
    </location>
</feature>
<dbReference type="InterPro" id="IPR013783">
    <property type="entry name" value="Ig-like_fold"/>
</dbReference>
<evidence type="ECO:0000256" key="1">
    <source>
        <dbReference type="SAM" id="Phobius"/>
    </source>
</evidence>
<dbReference type="AlphaFoldDB" id="A0A452HGI5"/>
<dbReference type="CDD" id="cd00096">
    <property type="entry name" value="Ig"/>
    <property type="match status" value="1"/>
</dbReference>
<accession>A0A452HGI5</accession>
<dbReference type="SMART" id="SM00409">
    <property type="entry name" value="IG"/>
    <property type="match status" value="2"/>
</dbReference>
<organism evidence="3 4">
    <name type="scientific">Gopherus agassizii</name>
    <name type="common">Agassiz's desert tortoise</name>
    <dbReference type="NCBI Taxonomy" id="38772"/>
    <lineage>
        <taxon>Eukaryota</taxon>
        <taxon>Metazoa</taxon>
        <taxon>Chordata</taxon>
        <taxon>Craniata</taxon>
        <taxon>Vertebrata</taxon>
        <taxon>Euteleostomi</taxon>
        <taxon>Archelosauria</taxon>
        <taxon>Testudinata</taxon>
        <taxon>Testudines</taxon>
        <taxon>Cryptodira</taxon>
        <taxon>Durocryptodira</taxon>
        <taxon>Testudinoidea</taxon>
        <taxon>Testudinidae</taxon>
        <taxon>Gopherus</taxon>
    </lineage>
</organism>
<dbReference type="InterPro" id="IPR003599">
    <property type="entry name" value="Ig_sub"/>
</dbReference>
<keyword evidence="1" id="KW-1133">Transmembrane helix</keyword>
<reference evidence="3" key="3">
    <citation type="submission" date="2025-09" db="UniProtKB">
        <authorList>
            <consortium name="Ensembl"/>
        </authorList>
    </citation>
    <scope>IDENTIFICATION</scope>
</reference>
<dbReference type="Gene3D" id="2.60.40.10">
    <property type="entry name" value="Immunoglobulins"/>
    <property type="match status" value="2"/>
</dbReference>
<evidence type="ECO:0000313" key="3">
    <source>
        <dbReference type="Ensembl" id="ENSGAGP00000013975.1"/>
    </source>
</evidence>
<evidence type="ECO:0000259" key="2">
    <source>
        <dbReference type="PROSITE" id="PS50835"/>
    </source>
</evidence>
<feature type="domain" description="Ig-like" evidence="2">
    <location>
        <begin position="165"/>
        <end position="256"/>
    </location>
</feature>
<dbReference type="InterPro" id="IPR007110">
    <property type="entry name" value="Ig-like_dom"/>
</dbReference>
<sequence length="281" mass="30534">MQLSSVTESTALDLGHVETLEEIQTVSCEVKSEPGFLSESACTEEGSVPLESANILEAAEHDFAPPSFLKKVDPSYLLTPGESAHLQCKIKGSLEIQVTWFKNNKEIRESNTYRMSFVNSVAVLDISDVKVEDSGSYSCEAVNDAGSDSCSTEIVVKGLFLQSLPASFLVKPENQQAVPNSMVEFKTVLKGTPPFAIKWFKEDLELVSGANCFIGIEGSTGFLTLYSVDVSKSGHYTCQVSNDVGSDSCTATLLVTGVHIYLFCVALILSVFCRALYRSYK</sequence>
<dbReference type="InterPro" id="IPR003598">
    <property type="entry name" value="Ig_sub2"/>
</dbReference>
<dbReference type="Proteomes" id="UP000291020">
    <property type="component" value="Unassembled WGS sequence"/>
</dbReference>
<dbReference type="InterPro" id="IPR036179">
    <property type="entry name" value="Ig-like_dom_sf"/>
</dbReference>
<dbReference type="InterPro" id="IPR013098">
    <property type="entry name" value="Ig_I-set"/>
</dbReference>
<dbReference type="SUPFAM" id="SSF48726">
    <property type="entry name" value="Immunoglobulin"/>
    <property type="match status" value="2"/>
</dbReference>
<dbReference type="PANTHER" id="PTHR47633">
    <property type="entry name" value="IMMUNOGLOBULIN"/>
    <property type="match status" value="1"/>
</dbReference>
<keyword evidence="1" id="KW-0472">Membrane</keyword>
<feature type="domain" description="Ig-like" evidence="2">
    <location>
        <begin position="66"/>
        <end position="155"/>
    </location>
</feature>
<name>A0A452HGI5_9SAUR</name>
<dbReference type="STRING" id="38772.ENSGAGP00000013975"/>
<keyword evidence="1" id="KW-0812">Transmembrane</keyword>
<keyword evidence="4" id="KW-1185">Reference proteome</keyword>
<reference evidence="3" key="2">
    <citation type="submission" date="2025-08" db="UniProtKB">
        <authorList>
            <consortium name="Ensembl"/>
        </authorList>
    </citation>
    <scope>IDENTIFICATION</scope>
</reference>